<keyword evidence="1" id="KW-0863">Zinc-finger</keyword>
<proteinExistence type="inferred from homology"/>
<dbReference type="Gene3D" id="1.10.287.4280">
    <property type="match status" value="1"/>
</dbReference>
<comment type="subcellular location">
    <subcellularLocation>
        <location evidence="1">Nucleus</location>
    </subcellularLocation>
</comment>
<evidence type="ECO:0000256" key="1">
    <source>
        <dbReference type="RuleBase" id="RU004489"/>
    </source>
</evidence>
<dbReference type="PaxDb" id="8022-A0A060Z5R5"/>
<feature type="region of interest" description="Disordered" evidence="2">
    <location>
        <begin position="55"/>
        <end position="94"/>
    </location>
</feature>
<dbReference type="GO" id="GO:0003677">
    <property type="term" value="F:DNA binding"/>
    <property type="evidence" value="ECO:0007669"/>
    <property type="project" value="UniProtKB-KW"/>
</dbReference>
<evidence type="ECO:0000313" key="3">
    <source>
        <dbReference type="EMBL" id="CDQ97064.1"/>
    </source>
</evidence>
<dbReference type="EMBL" id="FR928683">
    <property type="protein sequence ID" value="CDQ97064.1"/>
    <property type="molecule type" value="Genomic_DNA"/>
</dbReference>
<comment type="similarity">
    <text evidence="1">Belongs to the COE family.</text>
</comment>
<keyword evidence="1" id="KW-0805">Transcription regulation</keyword>
<accession>A0A060Z5R5</accession>
<organism evidence="3 4">
    <name type="scientific">Oncorhynchus mykiss</name>
    <name type="common">Rainbow trout</name>
    <name type="synonym">Salmo gairdneri</name>
    <dbReference type="NCBI Taxonomy" id="8022"/>
    <lineage>
        <taxon>Eukaryota</taxon>
        <taxon>Metazoa</taxon>
        <taxon>Chordata</taxon>
        <taxon>Craniata</taxon>
        <taxon>Vertebrata</taxon>
        <taxon>Euteleostomi</taxon>
        <taxon>Actinopterygii</taxon>
        <taxon>Neopterygii</taxon>
        <taxon>Teleostei</taxon>
        <taxon>Protacanthopterygii</taxon>
        <taxon>Salmoniformes</taxon>
        <taxon>Salmonidae</taxon>
        <taxon>Salmoninae</taxon>
        <taxon>Oncorhynchus</taxon>
    </lineage>
</organism>
<name>A0A060Z5R5_ONCMY</name>
<evidence type="ECO:0008006" key="5">
    <source>
        <dbReference type="Google" id="ProtNLM"/>
    </source>
</evidence>
<keyword evidence="1" id="KW-0862">Zinc</keyword>
<dbReference type="GO" id="GO:0005634">
    <property type="term" value="C:nucleus"/>
    <property type="evidence" value="ECO:0007669"/>
    <property type="project" value="UniProtKB-SubCell"/>
</dbReference>
<keyword evidence="1" id="KW-0238">DNA-binding</keyword>
<feature type="compositionally biased region" description="Polar residues" evidence="2">
    <location>
        <begin position="55"/>
        <end position="73"/>
    </location>
</feature>
<keyword evidence="1" id="KW-0217">Developmental protein</keyword>
<evidence type="ECO:0000313" key="4">
    <source>
        <dbReference type="Proteomes" id="UP000193380"/>
    </source>
</evidence>
<protein>
    <recommendedName>
        <fullName evidence="5">Transcription factor COE helix-loop-helix domain-containing protein</fullName>
    </recommendedName>
</protein>
<reference evidence="3" key="1">
    <citation type="journal article" date="2014" name="Nat. Commun.">
        <title>The rainbow trout genome provides novel insights into evolution after whole-genome duplication in vertebrates.</title>
        <authorList>
            <person name="Berthelot C."/>
            <person name="Brunet F."/>
            <person name="Chalopin D."/>
            <person name="Juanchich A."/>
            <person name="Bernard M."/>
            <person name="Noel B."/>
            <person name="Bento P."/>
            <person name="Da Silva C."/>
            <person name="Labadie K."/>
            <person name="Alberti A."/>
            <person name="Aury J.M."/>
            <person name="Louis A."/>
            <person name="Dehais P."/>
            <person name="Bardou P."/>
            <person name="Montfort J."/>
            <person name="Klopp C."/>
            <person name="Cabau C."/>
            <person name="Gaspin C."/>
            <person name="Thorgaard G.H."/>
            <person name="Boussaha M."/>
            <person name="Quillet E."/>
            <person name="Guyomard R."/>
            <person name="Galiana D."/>
            <person name="Bobe J."/>
            <person name="Volff J.N."/>
            <person name="Genet C."/>
            <person name="Wincker P."/>
            <person name="Jaillon O."/>
            <person name="Roest Crollius H."/>
            <person name="Guiguen Y."/>
        </authorList>
    </citation>
    <scope>NUCLEOTIDE SEQUENCE [LARGE SCALE GENOMIC DNA]</scope>
</reference>
<dbReference type="STRING" id="8022.A0A060Z5R5"/>
<evidence type="ECO:0000256" key="2">
    <source>
        <dbReference type="SAM" id="MobiDB-lite"/>
    </source>
</evidence>
<dbReference type="GO" id="GO:0008270">
    <property type="term" value="F:zinc ion binding"/>
    <property type="evidence" value="ECO:0007669"/>
    <property type="project" value="UniProtKB-KW"/>
</dbReference>
<keyword evidence="1" id="KW-0479">Metal-binding</keyword>
<dbReference type="PANTHER" id="PTHR10747">
    <property type="entry name" value="TRANSCRIPTION FACTOR COE FAMILY MEMBER"/>
    <property type="match status" value="1"/>
</dbReference>
<dbReference type="InterPro" id="IPR003523">
    <property type="entry name" value="Transcription_factor_COE"/>
</dbReference>
<keyword evidence="1" id="KW-0804">Transcription</keyword>
<gene>
    <name evidence="3" type="ORF">GSONMT00006143001</name>
</gene>
<keyword evidence="1" id="KW-0539">Nucleus</keyword>
<dbReference type="AlphaFoldDB" id="A0A060Z5R5"/>
<reference evidence="3" key="2">
    <citation type="submission" date="2014-03" db="EMBL/GenBank/DDBJ databases">
        <authorList>
            <person name="Genoscope - CEA"/>
        </authorList>
    </citation>
    <scope>NUCLEOTIDE SEQUENCE</scope>
</reference>
<sequence>MESDMPLSLCQEMILKRAADMAEVLYTTVPRGHNQLLGSGSVHASMMAVNSFPGSEVTQTANQGYSRSSSSASPHGYVPSTTPQQTSYSSVSTSMNGYTDSGMTTLGTSPNFLNGSAANSPYASEYHTTLSTLHTKTLYH</sequence>
<feature type="compositionally biased region" description="Low complexity" evidence="2">
    <location>
        <begin position="78"/>
        <end position="94"/>
    </location>
</feature>
<dbReference type="Proteomes" id="UP000193380">
    <property type="component" value="Unassembled WGS sequence"/>
</dbReference>
<dbReference type="GO" id="GO:0006355">
    <property type="term" value="P:regulation of DNA-templated transcription"/>
    <property type="evidence" value="ECO:0007669"/>
    <property type="project" value="InterPro"/>
</dbReference>